<dbReference type="InterPro" id="IPR039261">
    <property type="entry name" value="FNR_nucleotide-bd"/>
</dbReference>
<evidence type="ECO:0000259" key="2">
    <source>
        <dbReference type="PROSITE" id="PS51384"/>
    </source>
</evidence>
<dbReference type="InterPro" id="IPR007037">
    <property type="entry name" value="SIP_rossman_dom"/>
</dbReference>
<dbReference type="Gene3D" id="3.40.50.80">
    <property type="entry name" value="Nucleotide-binding domain of ferredoxin-NADP reductase (FNR) module"/>
    <property type="match status" value="1"/>
</dbReference>
<proteinExistence type="inferred from homology"/>
<dbReference type="OrthoDB" id="9814826at2"/>
<dbReference type="EMBL" id="QFZK01000006">
    <property type="protein sequence ID" value="RFO96655.1"/>
    <property type="molecule type" value="Genomic_DNA"/>
</dbReference>
<dbReference type="PANTHER" id="PTHR30157:SF0">
    <property type="entry name" value="NADPH-DEPENDENT FERRIC-CHELATE REDUCTASE"/>
    <property type="match status" value="1"/>
</dbReference>
<dbReference type="InterPro" id="IPR017938">
    <property type="entry name" value="Riboflavin_synthase-like_b-brl"/>
</dbReference>
<reference evidence="3 4" key="1">
    <citation type="submission" date="2018-05" db="EMBL/GenBank/DDBJ databases">
        <title>Rhodoferax soyangensis sp.nov., isolated from an oligotrophic freshwater lake.</title>
        <authorList>
            <person name="Park M."/>
        </authorList>
    </citation>
    <scope>NUCLEOTIDE SEQUENCE [LARGE SCALE GENOMIC DNA]</scope>
    <source>
        <strain evidence="3 4">IMCC26218</strain>
    </source>
</reference>
<dbReference type="GO" id="GO:0016491">
    <property type="term" value="F:oxidoreductase activity"/>
    <property type="evidence" value="ECO:0007669"/>
    <property type="project" value="InterPro"/>
</dbReference>
<dbReference type="Pfam" id="PF08021">
    <property type="entry name" value="FAD_binding_9"/>
    <property type="match status" value="1"/>
</dbReference>
<dbReference type="Pfam" id="PF04954">
    <property type="entry name" value="SIP"/>
    <property type="match status" value="1"/>
</dbReference>
<comment type="caution">
    <text evidence="3">The sequence shown here is derived from an EMBL/GenBank/DDBJ whole genome shotgun (WGS) entry which is preliminary data.</text>
</comment>
<protein>
    <recommendedName>
        <fullName evidence="2">FAD-binding FR-type domain-containing protein</fullName>
    </recommendedName>
</protein>
<sequence>MTASTRSVGPLPTGGNRIQHVSAVIPVKGFGAESAIALRKLHDVWTKLSATVSAHVQLSAKRIRITFSGVDVAAFVRIGAAQLPGNWIKLFVPTAAGGSVGRAYTLRALDLEAGTFDVDFVIHNTGAVSLWAQAAQVGDAVTFAGPRDGGFSLPSHTQRLLLIGDATSLSAIQAILTHVSSDLPVDVVIAVEHPGDREALVAGPQVHMNWVCSPDEASGESDELQSILNSLPISLGPCQVWMAGESRTVVAARKLLSERWPMEEARIHSKIYWKRGTAHFRT</sequence>
<organism evidence="3 4">
    <name type="scientific">Rhodoferax lacus</name>
    <dbReference type="NCBI Taxonomy" id="2184758"/>
    <lineage>
        <taxon>Bacteria</taxon>
        <taxon>Pseudomonadati</taxon>
        <taxon>Pseudomonadota</taxon>
        <taxon>Betaproteobacteria</taxon>
        <taxon>Burkholderiales</taxon>
        <taxon>Comamonadaceae</taxon>
        <taxon>Rhodoferax</taxon>
    </lineage>
</organism>
<comment type="similarity">
    <text evidence="1">Belongs to the SIP oxidoreductase family.</text>
</comment>
<name>A0A3E1RBB8_9BURK</name>
<dbReference type="RefSeq" id="WP_117177312.1">
    <property type="nucleotide sequence ID" value="NZ_QFZK01000006.1"/>
</dbReference>
<evidence type="ECO:0000313" key="4">
    <source>
        <dbReference type="Proteomes" id="UP000260665"/>
    </source>
</evidence>
<keyword evidence="4" id="KW-1185">Reference proteome</keyword>
<feature type="domain" description="FAD-binding FR-type" evidence="2">
    <location>
        <begin position="45"/>
        <end position="154"/>
    </location>
</feature>
<dbReference type="InterPro" id="IPR013113">
    <property type="entry name" value="SIP_FAD-bd"/>
</dbReference>
<dbReference type="CDD" id="cd06193">
    <property type="entry name" value="siderophore_interacting"/>
    <property type="match status" value="1"/>
</dbReference>
<gene>
    <name evidence="3" type="ORF">DIC66_11565</name>
</gene>
<dbReference type="Gene3D" id="2.40.30.10">
    <property type="entry name" value="Translation factors"/>
    <property type="match status" value="1"/>
</dbReference>
<dbReference type="Proteomes" id="UP000260665">
    <property type="component" value="Unassembled WGS sequence"/>
</dbReference>
<dbReference type="AlphaFoldDB" id="A0A3E1RBB8"/>
<dbReference type="PROSITE" id="PS51384">
    <property type="entry name" value="FAD_FR"/>
    <property type="match status" value="1"/>
</dbReference>
<dbReference type="InterPro" id="IPR017927">
    <property type="entry name" value="FAD-bd_FR_type"/>
</dbReference>
<evidence type="ECO:0000256" key="1">
    <source>
        <dbReference type="ARBA" id="ARBA00035644"/>
    </source>
</evidence>
<dbReference type="SUPFAM" id="SSF63380">
    <property type="entry name" value="Riboflavin synthase domain-like"/>
    <property type="match status" value="1"/>
</dbReference>
<accession>A0A3E1RBB8</accession>
<dbReference type="InterPro" id="IPR039374">
    <property type="entry name" value="SIP_fam"/>
</dbReference>
<dbReference type="PANTHER" id="PTHR30157">
    <property type="entry name" value="FERRIC REDUCTASE, NADPH-DEPENDENT"/>
    <property type="match status" value="1"/>
</dbReference>
<evidence type="ECO:0000313" key="3">
    <source>
        <dbReference type="EMBL" id="RFO96655.1"/>
    </source>
</evidence>